<keyword evidence="1" id="KW-0812">Transmembrane</keyword>
<name>A0A5N6ECS1_9EURO</name>
<evidence type="ECO:0000313" key="3">
    <source>
        <dbReference type="Proteomes" id="UP000326799"/>
    </source>
</evidence>
<proteinExistence type="predicted"/>
<evidence type="ECO:0000313" key="2">
    <source>
        <dbReference type="EMBL" id="KAB8214604.1"/>
    </source>
</evidence>
<keyword evidence="1" id="KW-0472">Membrane</keyword>
<gene>
    <name evidence="2" type="ORF">BDV33DRAFT_182344</name>
</gene>
<dbReference type="EMBL" id="ML733529">
    <property type="protein sequence ID" value="KAB8214604.1"/>
    <property type="molecule type" value="Genomic_DNA"/>
</dbReference>
<feature type="transmembrane region" description="Helical" evidence="1">
    <location>
        <begin position="54"/>
        <end position="77"/>
    </location>
</feature>
<sequence>MPTSGSNPARDSRSPFFLLRLLRLLFLFLFIFFHISFPPFFYSVCLLWSYRFSWRFYIVNFSFPFLFSMTFIFIFFFGRNKSSAPAPPAFLQILPSPWVYFRLCSHSCSGPLLCDKIPRGPSWNYECILVGFTIRPFVLGMRA</sequence>
<keyword evidence="3" id="KW-1185">Reference proteome</keyword>
<protein>
    <submittedName>
        <fullName evidence="2">Uncharacterized protein</fullName>
    </submittedName>
</protein>
<dbReference type="Proteomes" id="UP000326799">
    <property type="component" value="Unassembled WGS sequence"/>
</dbReference>
<dbReference type="AlphaFoldDB" id="A0A5N6ECS1"/>
<keyword evidence="1" id="KW-1133">Transmembrane helix</keyword>
<organism evidence="2 3">
    <name type="scientific">Aspergillus novoparasiticus</name>
    <dbReference type="NCBI Taxonomy" id="986946"/>
    <lineage>
        <taxon>Eukaryota</taxon>
        <taxon>Fungi</taxon>
        <taxon>Dikarya</taxon>
        <taxon>Ascomycota</taxon>
        <taxon>Pezizomycotina</taxon>
        <taxon>Eurotiomycetes</taxon>
        <taxon>Eurotiomycetidae</taxon>
        <taxon>Eurotiales</taxon>
        <taxon>Aspergillaceae</taxon>
        <taxon>Aspergillus</taxon>
        <taxon>Aspergillus subgen. Circumdati</taxon>
    </lineage>
</organism>
<feature type="transmembrane region" description="Helical" evidence="1">
    <location>
        <begin position="21"/>
        <end position="42"/>
    </location>
</feature>
<reference evidence="2 3" key="1">
    <citation type="submission" date="2019-04" db="EMBL/GenBank/DDBJ databases">
        <title>Fungal friends and foes A comparative genomics study of 23 Aspergillus species from section Flavi.</title>
        <authorList>
            <consortium name="DOE Joint Genome Institute"/>
            <person name="Kjaerbolling I."/>
            <person name="Vesth T.C."/>
            <person name="Frisvad J.C."/>
            <person name="Nybo J.L."/>
            <person name="Theobald S."/>
            <person name="Kildgaard S."/>
            <person name="Petersen T.I."/>
            <person name="Kuo A."/>
            <person name="Sato A."/>
            <person name="Lyhne E.K."/>
            <person name="Kogle M.E."/>
            <person name="Wiebenga A."/>
            <person name="Kun R.S."/>
            <person name="Lubbers R.J."/>
            <person name="Makela M.R."/>
            <person name="Barry K."/>
            <person name="Chovatia M."/>
            <person name="Clum A."/>
            <person name="Daum C."/>
            <person name="Haridas S."/>
            <person name="He G."/>
            <person name="LaButti K."/>
            <person name="Lipzen A."/>
            <person name="Mondo S."/>
            <person name="Pangilinan J."/>
            <person name="Riley R."/>
            <person name="Salamov A."/>
            <person name="Simmons B.A."/>
            <person name="Magnuson J.K."/>
            <person name="Henrissat B."/>
            <person name="Mortensen U.H."/>
            <person name="Larsen T.O."/>
            <person name="De vries R.P."/>
            <person name="Grigoriev I.V."/>
            <person name="Machida M."/>
            <person name="Baker S.E."/>
            <person name="Andersen M.R."/>
        </authorList>
    </citation>
    <scope>NUCLEOTIDE SEQUENCE [LARGE SCALE GENOMIC DNA]</scope>
    <source>
        <strain evidence="2 3">CBS 126849</strain>
    </source>
</reference>
<accession>A0A5N6ECS1</accession>
<evidence type="ECO:0000256" key="1">
    <source>
        <dbReference type="SAM" id="Phobius"/>
    </source>
</evidence>